<evidence type="ECO:0000256" key="6">
    <source>
        <dbReference type="ARBA" id="ARBA00022833"/>
    </source>
</evidence>
<dbReference type="Gene3D" id="1.10.287.110">
    <property type="entry name" value="DnaJ domain"/>
    <property type="match status" value="1"/>
</dbReference>
<evidence type="ECO:0000256" key="7">
    <source>
        <dbReference type="ARBA" id="ARBA00023016"/>
    </source>
</evidence>
<evidence type="ECO:0000256" key="10">
    <source>
        <dbReference type="PROSITE-ProRule" id="PRU00546"/>
    </source>
</evidence>
<dbReference type="SUPFAM" id="SSF49493">
    <property type="entry name" value="HSP40/DnaJ peptide-binding domain"/>
    <property type="match status" value="2"/>
</dbReference>
<dbReference type="SUPFAM" id="SSF57938">
    <property type="entry name" value="DnaJ/Hsp40 cysteine-rich domain"/>
    <property type="match status" value="1"/>
</dbReference>
<dbReference type="GO" id="GO:0051082">
    <property type="term" value="F:unfolded protein binding"/>
    <property type="evidence" value="ECO:0007669"/>
    <property type="project" value="UniProtKB-UniRule"/>
</dbReference>
<proteinExistence type="inferred from homology"/>
<accession>U2QB75</accession>
<dbReference type="AlphaFoldDB" id="U2QB75"/>
<evidence type="ECO:0000256" key="2">
    <source>
        <dbReference type="ARBA" id="ARBA00022705"/>
    </source>
</evidence>
<feature type="binding site" evidence="9">
    <location>
        <position position="177"/>
    </location>
    <ligand>
        <name>Zn(2+)</name>
        <dbReference type="ChEBI" id="CHEBI:29105"/>
        <label>2</label>
    </ligand>
</feature>
<comment type="subunit">
    <text evidence="9">Homodimer.</text>
</comment>
<feature type="binding site" evidence="9">
    <location>
        <position position="163"/>
    </location>
    <ligand>
        <name>Zn(2+)</name>
        <dbReference type="ChEBI" id="CHEBI:29105"/>
        <label>1</label>
    </ligand>
</feature>
<evidence type="ECO:0000256" key="3">
    <source>
        <dbReference type="ARBA" id="ARBA00022723"/>
    </source>
</evidence>
<dbReference type="CDD" id="cd10747">
    <property type="entry name" value="DnaJ_C"/>
    <property type="match status" value="1"/>
</dbReference>
<dbReference type="GO" id="GO:0005524">
    <property type="term" value="F:ATP binding"/>
    <property type="evidence" value="ECO:0007669"/>
    <property type="project" value="InterPro"/>
</dbReference>
<dbReference type="PROSITE" id="PS50076">
    <property type="entry name" value="DNAJ_2"/>
    <property type="match status" value="1"/>
</dbReference>
<dbReference type="InterPro" id="IPR036410">
    <property type="entry name" value="HSP_DnaJ_Cys-rich_dom_sf"/>
</dbReference>
<comment type="caution">
    <text evidence="13">The sequence shown here is derived from an EMBL/GenBank/DDBJ whole genome shotgun (WGS) entry which is preliminary data.</text>
</comment>
<keyword evidence="8 9" id="KW-0143">Chaperone</keyword>
<dbReference type="SMART" id="SM00271">
    <property type="entry name" value="DnaJ"/>
    <property type="match status" value="1"/>
</dbReference>
<dbReference type="InterPro" id="IPR036869">
    <property type="entry name" value="J_dom_sf"/>
</dbReference>
<dbReference type="InterPro" id="IPR008971">
    <property type="entry name" value="HSP40/DnaJ_pept-bd"/>
</dbReference>
<keyword evidence="7 9" id="KW-0346">Stress response</keyword>
<feature type="repeat" description="CXXCXGXG motif" evidence="9">
    <location>
        <begin position="160"/>
        <end position="167"/>
    </location>
</feature>
<feature type="binding site" evidence="9">
    <location>
        <position position="160"/>
    </location>
    <ligand>
        <name>Zn(2+)</name>
        <dbReference type="ChEBI" id="CHEBI:29105"/>
        <label>1</label>
    </ligand>
</feature>
<dbReference type="GO" id="GO:0008270">
    <property type="term" value="F:zinc ion binding"/>
    <property type="evidence" value="ECO:0007669"/>
    <property type="project" value="UniProtKB-UniRule"/>
</dbReference>
<dbReference type="GeneID" id="95360869"/>
<comment type="similarity">
    <text evidence="9">Belongs to the DnaJ family.</text>
</comment>
<evidence type="ECO:0000256" key="9">
    <source>
        <dbReference type="HAMAP-Rule" id="MF_01152"/>
    </source>
</evidence>
<dbReference type="PANTHER" id="PTHR43096">
    <property type="entry name" value="DNAJ HOMOLOG 1, MITOCHONDRIAL-RELATED"/>
    <property type="match status" value="1"/>
</dbReference>
<dbReference type="InterPro" id="IPR001623">
    <property type="entry name" value="DnaJ_domain"/>
</dbReference>
<feature type="binding site" evidence="9">
    <location>
        <position position="206"/>
    </location>
    <ligand>
        <name>Zn(2+)</name>
        <dbReference type="ChEBI" id="CHEBI:29105"/>
        <label>2</label>
    </ligand>
</feature>
<keyword evidence="3 9" id="KW-0479">Metal-binding</keyword>
<comment type="domain">
    <text evidence="9">The J domain is necessary and sufficient to stimulate DnaK ATPase activity. Zinc center 1 plays an important role in the autonomous, DnaK-independent chaperone activity of DnaJ. Zinc center 2 is essential for interaction with DnaK and for DnaJ activity.</text>
</comment>
<comment type="subcellular location">
    <subcellularLocation>
        <location evidence="9">Cytoplasm</location>
    </subcellularLocation>
</comment>
<dbReference type="SUPFAM" id="SSF46565">
    <property type="entry name" value="Chaperone J-domain"/>
    <property type="match status" value="1"/>
</dbReference>
<feature type="repeat" description="CXXCXGXG motif" evidence="9">
    <location>
        <begin position="177"/>
        <end position="184"/>
    </location>
</feature>
<dbReference type="PROSITE" id="PS00636">
    <property type="entry name" value="DNAJ_1"/>
    <property type="match status" value="1"/>
</dbReference>
<evidence type="ECO:0000256" key="4">
    <source>
        <dbReference type="ARBA" id="ARBA00022737"/>
    </source>
</evidence>
<name>U2QB75_9ACTN</name>
<organism evidence="13 14">
    <name type="scientific">Propionibacterium acidifaciens F0233</name>
    <dbReference type="NCBI Taxonomy" id="553198"/>
    <lineage>
        <taxon>Bacteria</taxon>
        <taxon>Bacillati</taxon>
        <taxon>Actinomycetota</taxon>
        <taxon>Actinomycetes</taxon>
        <taxon>Propionibacteriales</taxon>
        <taxon>Propionibacteriaceae</taxon>
        <taxon>Propionibacterium</taxon>
    </lineage>
</organism>
<dbReference type="PROSITE" id="PS51188">
    <property type="entry name" value="ZF_CR"/>
    <property type="match status" value="1"/>
</dbReference>
<dbReference type="InterPro" id="IPR012724">
    <property type="entry name" value="DnaJ"/>
</dbReference>
<dbReference type="CDD" id="cd06257">
    <property type="entry name" value="DnaJ"/>
    <property type="match status" value="1"/>
</dbReference>
<dbReference type="EMBL" id="ACVN02000231">
    <property type="protein sequence ID" value="ERK53671.1"/>
    <property type="molecule type" value="Genomic_DNA"/>
</dbReference>
<comment type="cofactor">
    <cofactor evidence="9">
        <name>Zn(2+)</name>
        <dbReference type="ChEBI" id="CHEBI:29105"/>
    </cofactor>
    <text evidence="9">Binds 2 Zn(2+) ions per monomer.</text>
</comment>
<feature type="binding site" evidence="9">
    <location>
        <position position="220"/>
    </location>
    <ligand>
        <name>Zn(2+)</name>
        <dbReference type="ChEBI" id="CHEBI:29105"/>
        <label>1</label>
    </ligand>
</feature>
<dbReference type="InterPro" id="IPR018253">
    <property type="entry name" value="DnaJ_domain_CS"/>
</dbReference>
<dbReference type="GO" id="GO:0005737">
    <property type="term" value="C:cytoplasm"/>
    <property type="evidence" value="ECO:0007669"/>
    <property type="project" value="UniProtKB-SubCell"/>
</dbReference>
<dbReference type="OrthoDB" id="9779889at2"/>
<feature type="repeat" description="CXXCXGXG motif" evidence="9">
    <location>
        <begin position="217"/>
        <end position="224"/>
    </location>
</feature>
<feature type="binding site" evidence="9">
    <location>
        <position position="217"/>
    </location>
    <ligand>
        <name>Zn(2+)</name>
        <dbReference type="ChEBI" id="CHEBI:29105"/>
        <label>1</label>
    </ligand>
</feature>
<dbReference type="Pfam" id="PF00684">
    <property type="entry name" value="DnaJ_CXXCXGXG"/>
    <property type="match status" value="1"/>
</dbReference>
<dbReference type="Proteomes" id="UP000017052">
    <property type="component" value="Unassembled WGS sequence"/>
</dbReference>
<feature type="domain" description="J" evidence="11">
    <location>
        <begin position="4"/>
        <end position="68"/>
    </location>
</feature>
<reference evidence="13" key="1">
    <citation type="submission" date="2013-08" db="EMBL/GenBank/DDBJ databases">
        <authorList>
            <person name="Durkin A.S."/>
            <person name="Haft D.R."/>
            <person name="McCorrison J."/>
            <person name="Torralba M."/>
            <person name="Gillis M."/>
            <person name="Haft D.H."/>
            <person name="Methe B."/>
            <person name="Sutton G."/>
            <person name="Nelson K.E."/>
        </authorList>
    </citation>
    <scope>NUCLEOTIDE SEQUENCE [LARGE SCALE GENOMIC DNA]</scope>
    <source>
        <strain evidence="13">F0233</strain>
    </source>
</reference>
<dbReference type="Gene3D" id="6.20.20.10">
    <property type="match status" value="2"/>
</dbReference>
<keyword evidence="5 9" id="KW-0863">Zinc-finger</keyword>
<dbReference type="HAMAP" id="MF_01152">
    <property type="entry name" value="DnaJ"/>
    <property type="match status" value="1"/>
</dbReference>
<feature type="binding site" evidence="9">
    <location>
        <position position="180"/>
    </location>
    <ligand>
        <name>Zn(2+)</name>
        <dbReference type="ChEBI" id="CHEBI:29105"/>
        <label>2</label>
    </ligand>
</feature>
<dbReference type="Pfam" id="PF00226">
    <property type="entry name" value="DnaJ"/>
    <property type="match status" value="1"/>
</dbReference>
<protein>
    <recommendedName>
        <fullName evidence="9">Chaperone protein DnaJ</fullName>
    </recommendedName>
</protein>
<dbReference type="Pfam" id="PF01556">
    <property type="entry name" value="DnaJ_C"/>
    <property type="match status" value="1"/>
</dbReference>
<dbReference type="GO" id="GO:0009408">
    <property type="term" value="P:response to heat"/>
    <property type="evidence" value="ECO:0007669"/>
    <property type="project" value="InterPro"/>
</dbReference>
<evidence type="ECO:0000256" key="5">
    <source>
        <dbReference type="ARBA" id="ARBA00022771"/>
    </source>
</evidence>
<dbReference type="RefSeq" id="WP_021798121.1">
    <property type="nucleotide sequence ID" value="NZ_ACVN02000231.1"/>
</dbReference>
<evidence type="ECO:0000259" key="11">
    <source>
        <dbReference type="PROSITE" id="PS50076"/>
    </source>
</evidence>
<feature type="zinc finger region" description="CR-type" evidence="10">
    <location>
        <begin position="147"/>
        <end position="229"/>
    </location>
</feature>
<dbReference type="CDD" id="cd10719">
    <property type="entry name" value="DnaJ_zf"/>
    <property type="match status" value="1"/>
</dbReference>
<keyword evidence="4 9" id="KW-0677">Repeat</keyword>
<dbReference type="PANTHER" id="PTHR43096:SF48">
    <property type="entry name" value="CHAPERONE PROTEIN DNAJ"/>
    <property type="match status" value="1"/>
</dbReference>
<dbReference type="GO" id="GO:0006260">
    <property type="term" value="P:DNA replication"/>
    <property type="evidence" value="ECO:0007669"/>
    <property type="project" value="UniProtKB-KW"/>
</dbReference>
<dbReference type="InterPro" id="IPR002939">
    <property type="entry name" value="DnaJ_C"/>
</dbReference>
<evidence type="ECO:0000256" key="8">
    <source>
        <dbReference type="ARBA" id="ARBA00023186"/>
    </source>
</evidence>
<evidence type="ECO:0000313" key="13">
    <source>
        <dbReference type="EMBL" id="ERK53671.1"/>
    </source>
</evidence>
<evidence type="ECO:0000256" key="1">
    <source>
        <dbReference type="ARBA" id="ARBA00022490"/>
    </source>
</evidence>
<feature type="binding site" evidence="9">
    <location>
        <position position="203"/>
    </location>
    <ligand>
        <name>Zn(2+)</name>
        <dbReference type="ChEBI" id="CHEBI:29105"/>
        <label>2</label>
    </ligand>
</feature>
<keyword evidence="2 9" id="KW-0235">DNA replication</keyword>
<sequence>MSTDYYEVLGVPRDATAEQIKRAYRKKAMQVHPDVTDDPDAEEKFKAVNEAYEVLSDPQKKAVFDRGGDPMRNGAGGSGGAGYGDPFGGMGGFGGFSGAGGFDVGDLLGAMFGGAGGASSRGPRSRVHQGSDQLLRVRLSLAEAAFGTTSKLDLDTYVVCPTCSGKGSAAGSEPVICVQCHGSGSVTQVQRSFLGDIRSTTVCPTCNGYGSTIPSPCPECSGQGRVRTRRQISVKIPAGVSSGNRIHLRGQGEVGTGGGPAGDLYVEVLVAEHEVFRRDGDNLEMVLTIPMTAAALGCTVPITTLEAELEGATPEDSTVELAIPAGTQAATRLVVKGRGVPALRGRDKGRRGELGVTVVVETPTRLSDEQRELLARLAELRGEGDGGVGVRPGADRGFFNRLREAFNG</sequence>
<feature type="repeat" description="CXXCXGXG motif" evidence="9">
    <location>
        <begin position="203"/>
        <end position="210"/>
    </location>
</feature>
<evidence type="ECO:0000259" key="12">
    <source>
        <dbReference type="PROSITE" id="PS51188"/>
    </source>
</evidence>
<keyword evidence="1 9" id="KW-0963">Cytoplasm</keyword>
<keyword evidence="6 9" id="KW-0862">Zinc</keyword>
<dbReference type="GO" id="GO:0042026">
    <property type="term" value="P:protein refolding"/>
    <property type="evidence" value="ECO:0007669"/>
    <property type="project" value="TreeGrafter"/>
</dbReference>
<dbReference type="GO" id="GO:0031072">
    <property type="term" value="F:heat shock protein binding"/>
    <property type="evidence" value="ECO:0007669"/>
    <property type="project" value="InterPro"/>
</dbReference>
<comment type="function">
    <text evidence="9">Participates actively in the response to hyperosmotic and heat shock by preventing the aggregation of stress-denatured proteins and by disaggregating proteins, also in an autonomous, DnaK-independent fashion. Unfolded proteins bind initially to DnaJ; upon interaction with the DnaJ-bound protein, DnaK hydrolyzes its bound ATP, resulting in the formation of a stable complex. GrpE releases ADP from DnaK; ATP binding to DnaK triggers the release of the substrate protein, thus completing the reaction cycle. Several rounds of ATP-dependent interactions between DnaJ, DnaK and GrpE are required for fully efficient folding. Also involved, together with DnaK and GrpE, in the DNA replication of plasmids through activation of initiation proteins.</text>
</comment>
<dbReference type="PRINTS" id="PR00625">
    <property type="entry name" value="JDOMAIN"/>
</dbReference>
<gene>
    <name evidence="9" type="primary">dnaJ</name>
    <name evidence="13" type="ORF">HMPREF0682_1935</name>
</gene>
<dbReference type="InterPro" id="IPR001305">
    <property type="entry name" value="HSP_DnaJ_Cys-rich_dom"/>
</dbReference>
<evidence type="ECO:0000313" key="14">
    <source>
        <dbReference type="Proteomes" id="UP000017052"/>
    </source>
</evidence>
<dbReference type="NCBIfam" id="NF008035">
    <property type="entry name" value="PRK10767.1"/>
    <property type="match status" value="1"/>
</dbReference>
<keyword evidence="14" id="KW-1185">Reference proteome</keyword>
<feature type="domain" description="CR-type" evidence="12">
    <location>
        <begin position="147"/>
        <end position="229"/>
    </location>
</feature>
<dbReference type="Gene3D" id="2.60.260.20">
    <property type="entry name" value="Urease metallochaperone UreE, N-terminal domain"/>
    <property type="match status" value="2"/>
</dbReference>